<dbReference type="SUPFAM" id="SSF53474">
    <property type="entry name" value="alpha/beta-Hydrolases"/>
    <property type="match status" value="1"/>
</dbReference>
<feature type="domain" description="Epoxide hydrolase N-terminal" evidence="4">
    <location>
        <begin position="18"/>
        <end position="129"/>
    </location>
</feature>
<dbReference type="AlphaFoldDB" id="A0A4Q1BM73"/>
<protein>
    <recommendedName>
        <fullName evidence="4">Epoxide hydrolase N-terminal domain-containing protein</fullName>
    </recommendedName>
</protein>
<dbReference type="OMA" id="MEMPSML"/>
<dbReference type="InterPro" id="IPR029058">
    <property type="entry name" value="AB_hydrolase_fold"/>
</dbReference>
<evidence type="ECO:0000256" key="1">
    <source>
        <dbReference type="ARBA" id="ARBA00010088"/>
    </source>
</evidence>
<dbReference type="Gene3D" id="3.40.50.1820">
    <property type="entry name" value="alpha/beta hydrolase"/>
    <property type="match status" value="1"/>
</dbReference>
<comment type="caution">
    <text evidence="5">The sequence shown here is derived from an EMBL/GenBank/DDBJ whole genome shotgun (WGS) entry which is preliminary data.</text>
</comment>
<comment type="similarity">
    <text evidence="1">Belongs to the peptidase S33 family.</text>
</comment>
<dbReference type="GO" id="GO:0004301">
    <property type="term" value="F:epoxide hydrolase activity"/>
    <property type="evidence" value="ECO:0007669"/>
    <property type="project" value="TreeGrafter"/>
</dbReference>
<dbReference type="InterPro" id="IPR016292">
    <property type="entry name" value="Epoxide_hydrolase"/>
</dbReference>
<reference evidence="5 6" key="1">
    <citation type="submission" date="2016-06" db="EMBL/GenBank/DDBJ databases">
        <title>Evolution of pathogenesis and genome organization in the Tremellales.</title>
        <authorList>
            <person name="Cuomo C."/>
            <person name="Litvintseva A."/>
            <person name="Heitman J."/>
            <person name="Chen Y."/>
            <person name="Sun S."/>
            <person name="Springer D."/>
            <person name="Dromer F."/>
            <person name="Young S."/>
            <person name="Zeng Q."/>
            <person name="Chapman S."/>
            <person name="Gujja S."/>
            <person name="Saif S."/>
            <person name="Birren B."/>
        </authorList>
    </citation>
    <scope>NUCLEOTIDE SEQUENCE [LARGE SCALE GENOMIC DNA]</scope>
    <source>
        <strain evidence="5 6">ATCC 28783</strain>
    </source>
</reference>
<dbReference type="PANTHER" id="PTHR21661:SF39">
    <property type="entry name" value="HYDROLASE, PUTATIVE (AFU_ORTHOLOGUE AFUA_3G08960)-RELATED"/>
    <property type="match status" value="1"/>
</dbReference>
<gene>
    <name evidence="5" type="ORF">M231_03918</name>
</gene>
<dbReference type="PRINTS" id="PR00412">
    <property type="entry name" value="EPOXHYDRLASE"/>
</dbReference>
<name>A0A4Q1BM73_TREME</name>
<organism evidence="5 6">
    <name type="scientific">Tremella mesenterica</name>
    <name type="common">Jelly fungus</name>
    <dbReference type="NCBI Taxonomy" id="5217"/>
    <lineage>
        <taxon>Eukaryota</taxon>
        <taxon>Fungi</taxon>
        <taxon>Dikarya</taxon>
        <taxon>Basidiomycota</taxon>
        <taxon>Agaricomycotina</taxon>
        <taxon>Tremellomycetes</taxon>
        <taxon>Tremellales</taxon>
        <taxon>Tremellaceae</taxon>
        <taxon>Tremella</taxon>
    </lineage>
</organism>
<dbReference type="InterPro" id="IPR000639">
    <property type="entry name" value="Epox_hydrolase-like"/>
</dbReference>
<feature type="active site" description="Proton donor" evidence="3">
    <location>
        <position position="318"/>
    </location>
</feature>
<dbReference type="PANTHER" id="PTHR21661">
    <property type="entry name" value="EPOXIDE HYDROLASE 1-RELATED"/>
    <property type="match status" value="1"/>
</dbReference>
<dbReference type="InterPro" id="IPR010497">
    <property type="entry name" value="Epoxide_hydro_N"/>
</dbReference>
<dbReference type="Pfam" id="PF06441">
    <property type="entry name" value="EHN"/>
    <property type="match status" value="1"/>
</dbReference>
<evidence type="ECO:0000259" key="4">
    <source>
        <dbReference type="Pfam" id="PF06441"/>
    </source>
</evidence>
<dbReference type="EMBL" id="SDIL01000042">
    <property type="protein sequence ID" value="RXK38742.1"/>
    <property type="molecule type" value="Genomic_DNA"/>
</dbReference>
<dbReference type="STRING" id="5217.A0A4Q1BM73"/>
<dbReference type="InParanoid" id="A0A4Q1BM73"/>
<keyword evidence="6" id="KW-1185">Reference proteome</keyword>
<sequence length="406" mass="46420">MDFLDFSTPSSQAKLRLEPFKVSIPQEDIDDLISLVRAGRIAKKTYENTQTEENFGITRDWLMHARDQWLEFDWRKQEQRINSIPQFTTLLVGRDGHEYRIHFMALFSSKKDSIPILFSHGWPGCFLEFLPMCEMLIKRYSPGDLPYNIIIPSLPGYTFSDAPHLESDFGVPDIAYLFNGLMRGLGYDRYVAQGGDIGSAISSELGREYDSCVAVHLNYKNPYLPPKGTIERERIMIRGGPHFDDAATFMQPFGYALEQGTRPSTIGLVLSTSPLALLAWIGEKNLEWGDKWPGLETTLTFVSLYWFTNTYPSSIYPYRWTQGIHRPPAEKDEAWISKPTGYSKFGGEMCDTPKEWVAQISNLVWSREHDGGGHFAALERPEELFQDVDDFVKAAWGMSPKLRRPD</sequence>
<feature type="active site" description="Proton donor" evidence="3">
    <location>
        <position position="374"/>
    </location>
</feature>
<keyword evidence="2" id="KW-0378">Hydrolase</keyword>
<evidence type="ECO:0000256" key="2">
    <source>
        <dbReference type="ARBA" id="ARBA00022801"/>
    </source>
</evidence>
<dbReference type="VEuPathDB" id="FungiDB:TREMEDRAFT_45464"/>
<feature type="active site" description="Nucleophile" evidence="3">
    <location>
        <position position="196"/>
    </location>
</feature>
<dbReference type="Proteomes" id="UP000289152">
    <property type="component" value="Unassembled WGS sequence"/>
</dbReference>
<dbReference type="GO" id="GO:0097176">
    <property type="term" value="P:epoxide metabolic process"/>
    <property type="evidence" value="ECO:0007669"/>
    <property type="project" value="TreeGrafter"/>
</dbReference>
<proteinExistence type="inferred from homology"/>
<dbReference type="PIRSF" id="PIRSF001112">
    <property type="entry name" value="Epoxide_hydrolase"/>
    <property type="match status" value="1"/>
</dbReference>
<accession>A0A4Q1BM73</accession>
<evidence type="ECO:0000313" key="6">
    <source>
        <dbReference type="Proteomes" id="UP000289152"/>
    </source>
</evidence>
<evidence type="ECO:0000256" key="3">
    <source>
        <dbReference type="PIRSR" id="PIRSR001112-1"/>
    </source>
</evidence>
<evidence type="ECO:0000313" key="5">
    <source>
        <dbReference type="EMBL" id="RXK38742.1"/>
    </source>
</evidence>
<dbReference type="OrthoDB" id="7130006at2759"/>